<comment type="caution">
    <text evidence="2">The sequence shown here is derived from an EMBL/GenBank/DDBJ whole genome shotgun (WGS) entry which is preliminary data.</text>
</comment>
<evidence type="ECO:0000313" key="2">
    <source>
        <dbReference type="EMBL" id="KAJ9601740.1"/>
    </source>
</evidence>
<protein>
    <submittedName>
        <fullName evidence="2">Uncharacterized protein</fullName>
    </submittedName>
</protein>
<evidence type="ECO:0000256" key="1">
    <source>
        <dbReference type="SAM" id="Phobius"/>
    </source>
</evidence>
<keyword evidence="1" id="KW-0812">Transmembrane</keyword>
<dbReference type="Proteomes" id="UP001233999">
    <property type="component" value="Unassembled WGS sequence"/>
</dbReference>
<dbReference type="EMBL" id="JASPKZ010000004">
    <property type="protein sequence ID" value="KAJ9601740.1"/>
    <property type="molecule type" value="Genomic_DNA"/>
</dbReference>
<feature type="non-terminal residue" evidence="2">
    <location>
        <position position="75"/>
    </location>
</feature>
<reference evidence="2" key="1">
    <citation type="journal article" date="2023" name="IScience">
        <title>Live-bearing cockroach genome reveals convergent evolutionary mechanisms linked to viviparity in insects and beyond.</title>
        <authorList>
            <person name="Fouks B."/>
            <person name="Harrison M.C."/>
            <person name="Mikhailova A.A."/>
            <person name="Marchal E."/>
            <person name="English S."/>
            <person name="Carruthers M."/>
            <person name="Jennings E.C."/>
            <person name="Chiamaka E.L."/>
            <person name="Frigard R.A."/>
            <person name="Pippel M."/>
            <person name="Attardo G.M."/>
            <person name="Benoit J.B."/>
            <person name="Bornberg-Bauer E."/>
            <person name="Tobe S.S."/>
        </authorList>
    </citation>
    <scope>NUCLEOTIDE SEQUENCE</scope>
    <source>
        <strain evidence="2">Stay&amp;Tobe</strain>
    </source>
</reference>
<name>A0AAD8AN41_DIPPU</name>
<keyword evidence="1" id="KW-1133">Transmembrane helix</keyword>
<accession>A0AAD8AN41</accession>
<gene>
    <name evidence="2" type="ORF">L9F63_000131</name>
</gene>
<organism evidence="2 3">
    <name type="scientific">Diploptera punctata</name>
    <name type="common">Pacific beetle cockroach</name>
    <dbReference type="NCBI Taxonomy" id="6984"/>
    <lineage>
        <taxon>Eukaryota</taxon>
        <taxon>Metazoa</taxon>
        <taxon>Ecdysozoa</taxon>
        <taxon>Arthropoda</taxon>
        <taxon>Hexapoda</taxon>
        <taxon>Insecta</taxon>
        <taxon>Pterygota</taxon>
        <taxon>Neoptera</taxon>
        <taxon>Polyneoptera</taxon>
        <taxon>Dictyoptera</taxon>
        <taxon>Blattodea</taxon>
        <taxon>Blaberoidea</taxon>
        <taxon>Blaberidae</taxon>
        <taxon>Diplopterinae</taxon>
        <taxon>Diploptera</taxon>
    </lineage>
</organism>
<evidence type="ECO:0000313" key="3">
    <source>
        <dbReference type="Proteomes" id="UP001233999"/>
    </source>
</evidence>
<keyword evidence="1" id="KW-0472">Membrane</keyword>
<dbReference type="AlphaFoldDB" id="A0AAD8AN41"/>
<sequence>SSSKHNLVENNNFASLPRDGIDICTTTSLFYFFLAFCFHLGPDTSFHSMFFSYFLLLFCLRGMPNGQYHIPTQHM</sequence>
<feature type="transmembrane region" description="Helical" evidence="1">
    <location>
        <begin position="20"/>
        <end position="38"/>
    </location>
</feature>
<keyword evidence="3" id="KW-1185">Reference proteome</keyword>
<proteinExistence type="predicted"/>
<feature type="transmembrane region" description="Helical" evidence="1">
    <location>
        <begin position="50"/>
        <end position="70"/>
    </location>
</feature>
<reference evidence="2" key="2">
    <citation type="submission" date="2023-05" db="EMBL/GenBank/DDBJ databases">
        <authorList>
            <person name="Fouks B."/>
        </authorList>
    </citation>
    <scope>NUCLEOTIDE SEQUENCE</scope>
    <source>
        <strain evidence="2">Stay&amp;Tobe</strain>
        <tissue evidence="2">Testes</tissue>
    </source>
</reference>